<reference evidence="2 3" key="1">
    <citation type="submission" date="2018-03" db="EMBL/GenBank/DDBJ databases">
        <title>Genomic Encyclopedia of Archaeal and Bacterial Type Strains, Phase II (KMG-II): from individual species to whole genera.</title>
        <authorList>
            <person name="Goeker M."/>
        </authorList>
    </citation>
    <scope>NUCLEOTIDE SEQUENCE [LARGE SCALE GENOMIC DNA]</scope>
    <source>
        <strain evidence="2 3">DSM 25328</strain>
    </source>
</reference>
<protein>
    <recommendedName>
        <fullName evidence="4">DUF1178 family protein</fullName>
    </recommendedName>
</protein>
<evidence type="ECO:0000256" key="1">
    <source>
        <dbReference type="SAM" id="MobiDB-lite"/>
    </source>
</evidence>
<evidence type="ECO:0000313" key="2">
    <source>
        <dbReference type="EMBL" id="PRZ50362.1"/>
    </source>
</evidence>
<dbReference type="PIRSF" id="PIRSF032131">
    <property type="entry name" value="UCP032131"/>
    <property type="match status" value="1"/>
</dbReference>
<dbReference type="InterPro" id="IPR009562">
    <property type="entry name" value="DUF1178"/>
</dbReference>
<feature type="compositionally biased region" description="Low complexity" evidence="1">
    <location>
        <begin position="58"/>
        <end position="77"/>
    </location>
</feature>
<gene>
    <name evidence="2" type="ORF">CLV89_101582</name>
</gene>
<accession>A0A2T1AP67</accession>
<dbReference type="RefSeq" id="WP_106162101.1">
    <property type="nucleotide sequence ID" value="NZ_PVUF01000001.1"/>
</dbReference>
<dbReference type="EMBL" id="PVUF01000001">
    <property type="protein sequence ID" value="PRZ50362.1"/>
    <property type="molecule type" value="Genomic_DNA"/>
</dbReference>
<comment type="caution">
    <text evidence="2">The sequence shown here is derived from an EMBL/GenBank/DDBJ whole genome shotgun (WGS) entry which is preliminary data.</text>
</comment>
<name>A0A2T1AP67_TRISK</name>
<evidence type="ECO:0000313" key="3">
    <source>
        <dbReference type="Proteomes" id="UP000237718"/>
    </source>
</evidence>
<dbReference type="OrthoDB" id="9799894at2"/>
<dbReference type="Pfam" id="PF06676">
    <property type="entry name" value="DUF1178"/>
    <property type="match status" value="1"/>
</dbReference>
<sequence>MIRYALKCAEGHGFESWFQSAAAYDKLVEANMVACTQCGSTQVEKALMAPRVSPGRKAAIPAEAEPSPSDRPAVTPAVPVPQAPQQAAPLSAPASDLEKAITELKKQVEANSDYVGKDFVKQARDMHLGDAPARSIHGEAKIEDAKALIDDGVPVLPLPFTPNRKMN</sequence>
<feature type="compositionally biased region" description="Low complexity" evidence="1">
    <location>
        <begin position="83"/>
        <end position="94"/>
    </location>
</feature>
<feature type="region of interest" description="Disordered" evidence="1">
    <location>
        <begin position="54"/>
        <end position="94"/>
    </location>
</feature>
<proteinExistence type="predicted"/>
<dbReference type="Proteomes" id="UP000237718">
    <property type="component" value="Unassembled WGS sequence"/>
</dbReference>
<dbReference type="AlphaFoldDB" id="A0A2T1AP67"/>
<evidence type="ECO:0008006" key="4">
    <source>
        <dbReference type="Google" id="ProtNLM"/>
    </source>
</evidence>
<organism evidence="2 3">
    <name type="scientific">Tritonibacter scottomollicae</name>
    <name type="common">Epibacterium scottomollicae</name>
    <dbReference type="NCBI Taxonomy" id="483013"/>
    <lineage>
        <taxon>Bacteria</taxon>
        <taxon>Pseudomonadati</taxon>
        <taxon>Pseudomonadota</taxon>
        <taxon>Alphaproteobacteria</taxon>
        <taxon>Rhodobacterales</taxon>
        <taxon>Paracoccaceae</taxon>
        <taxon>Tritonibacter</taxon>
    </lineage>
</organism>